<dbReference type="SUPFAM" id="SSF53474">
    <property type="entry name" value="alpha/beta-Hydrolases"/>
    <property type="match status" value="1"/>
</dbReference>
<gene>
    <name evidence="1" type="ORF">GKZ28_09550</name>
</gene>
<dbReference type="PANTHER" id="PTHR48098">
    <property type="entry name" value="ENTEROCHELIN ESTERASE-RELATED"/>
    <property type="match status" value="1"/>
</dbReference>
<organism evidence="1 2">
    <name type="scientific">Clostridium chromiireducens</name>
    <dbReference type="NCBI Taxonomy" id="225345"/>
    <lineage>
        <taxon>Bacteria</taxon>
        <taxon>Bacillati</taxon>
        <taxon>Bacillota</taxon>
        <taxon>Clostridia</taxon>
        <taxon>Eubacteriales</taxon>
        <taxon>Clostridiaceae</taxon>
        <taxon>Clostridium</taxon>
    </lineage>
</organism>
<proteinExistence type="predicted"/>
<dbReference type="PANTHER" id="PTHR48098:SF1">
    <property type="entry name" value="DIACYLGLYCEROL ACYLTRANSFERASE_MYCOLYLTRANSFERASE AG85A"/>
    <property type="match status" value="1"/>
</dbReference>
<sequence>MKNIDVTAVPNEYKKAAHKEVQGTITEVSYSVKNYINKSRQLVTNQNISFQEVGRETVDGPDIIKKFNVYLPAGYNKDDKDTKYNVLYLLHGVGGSRYEWLEGSGNSEGNFVICNILDNLIVNNDIDPLIVVFPDGRSSYDWTDDSFNVEGTNMLGFYYFDYELRYDLIPFIESNYNVYANIKDTSSEGIEYNRMHRAIAGLSMGGMQTLNLIVGGYRCDSKMYTGTNGGWSNGFDKTILAQGMEDLFAYVGAFSNAPTSSDGKVLGSSITSCGYRLDLLYITCGDADEIASQDGYAKAINGIIEAVGDNLDNYYEIVIEGGVHDFNVWNNGAYNFIRLSFGRNEEHLKSGVIRMALNSY</sequence>
<reference evidence="1" key="1">
    <citation type="submission" date="2019-12" db="EMBL/GenBank/DDBJ databases">
        <title>Microbes associate with the intestines of laboratory mice.</title>
        <authorList>
            <person name="Navarre W."/>
            <person name="Wong E."/>
        </authorList>
    </citation>
    <scope>NUCLEOTIDE SEQUENCE</scope>
    <source>
        <strain evidence="1">NM79_F5</strain>
    </source>
</reference>
<dbReference type="InterPro" id="IPR000801">
    <property type="entry name" value="Esterase-like"/>
</dbReference>
<evidence type="ECO:0000313" key="1">
    <source>
        <dbReference type="EMBL" id="MVX63936.1"/>
    </source>
</evidence>
<protein>
    <submittedName>
        <fullName evidence="1">Esterase</fullName>
    </submittedName>
</protein>
<dbReference type="InterPro" id="IPR029058">
    <property type="entry name" value="AB_hydrolase_fold"/>
</dbReference>
<dbReference type="Pfam" id="PF00756">
    <property type="entry name" value="Esterase"/>
    <property type="match status" value="1"/>
</dbReference>
<dbReference type="Gene3D" id="3.40.50.1820">
    <property type="entry name" value="alpha/beta hydrolase"/>
    <property type="match status" value="1"/>
</dbReference>
<name>A0A964W1X7_9CLOT</name>
<comment type="caution">
    <text evidence="1">The sequence shown here is derived from an EMBL/GenBank/DDBJ whole genome shotgun (WGS) entry which is preliminary data.</text>
</comment>
<evidence type="ECO:0000313" key="2">
    <source>
        <dbReference type="Proteomes" id="UP000656077"/>
    </source>
</evidence>
<dbReference type="InterPro" id="IPR050583">
    <property type="entry name" value="Mycobacterial_A85_antigen"/>
</dbReference>
<accession>A0A964W1X7</accession>
<dbReference type="GO" id="GO:0016747">
    <property type="term" value="F:acyltransferase activity, transferring groups other than amino-acyl groups"/>
    <property type="evidence" value="ECO:0007669"/>
    <property type="project" value="TreeGrafter"/>
</dbReference>
<dbReference type="Proteomes" id="UP000656077">
    <property type="component" value="Unassembled WGS sequence"/>
</dbReference>
<dbReference type="RefSeq" id="WP_160358993.1">
    <property type="nucleotide sequence ID" value="NZ_WSRQ01000012.1"/>
</dbReference>
<dbReference type="AlphaFoldDB" id="A0A964W1X7"/>
<dbReference type="EMBL" id="WSRQ01000012">
    <property type="protein sequence ID" value="MVX63936.1"/>
    <property type="molecule type" value="Genomic_DNA"/>
</dbReference>